<dbReference type="Proteomes" id="UP000078486">
    <property type="component" value="Unassembled WGS sequence"/>
</dbReference>
<proteinExistence type="predicted"/>
<name>A0A178IJ74_9BACT</name>
<feature type="region of interest" description="Disordered" evidence="1">
    <location>
        <begin position="138"/>
        <end position="157"/>
    </location>
</feature>
<reference evidence="2 3" key="1">
    <citation type="submission" date="2016-01" db="EMBL/GenBank/DDBJ databases">
        <title>High potential of lignocellulose degradation of a new Verrucomicrobia species.</title>
        <authorList>
            <person name="Wang Y."/>
            <person name="Shi Y."/>
            <person name="Qiu Z."/>
            <person name="Liu S."/>
            <person name="Yang H."/>
        </authorList>
    </citation>
    <scope>NUCLEOTIDE SEQUENCE [LARGE SCALE GENOMIC DNA]</scope>
    <source>
        <strain evidence="2 3">TSB47</strain>
    </source>
</reference>
<dbReference type="STRING" id="1184151.AW736_11585"/>
<dbReference type="OrthoDB" id="196291at2"/>
<gene>
    <name evidence="2" type="ORF">AW736_11585</name>
</gene>
<evidence type="ECO:0000313" key="3">
    <source>
        <dbReference type="Proteomes" id="UP000078486"/>
    </source>
</evidence>
<evidence type="ECO:0000256" key="1">
    <source>
        <dbReference type="SAM" id="MobiDB-lite"/>
    </source>
</evidence>
<dbReference type="EMBL" id="LRRQ01000076">
    <property type="protein sequence ID" value="OAM89942.1"/>
    <property type="molecule type" value="Genomic_DNA"/>
</dbReference>
<dbReference type="RefSeq" id="WP_068770400.1">
    <property type="nucleotide sequence ID" value="NZ_CP109796.1"/>
</dbReference>
<keyword evidence="3" id="KW-1185">Reference proteome</keyword>
<protein>
    <submittedName>
        <fullName evidence="2">Uncharacterized protein</fullName>
    </submittedName>
</protein>
<organism evidence="2 3">
    <name type="scientific">Termitidicoccus mucosus</name>
    <dbReference type="NCBI Taxonomy" id="1184151"/>
    <lineage>
        <taxon>Bacteria</taxon>
        <taxon>Pseudomonadati</taxon>
        <taxon>Verrucomicrobiota</taxon>
        <taxon>Opitutia</taxon>
        <taxon>Opitutales</taxon>
        <taxon>Opitutaceae</taxon>
        <taxon>Termitidicoccus</taxon>
    </lineage>
</organism>
<sequence>MLLAFLCAAGLRAAPGITRDGPVSSSNAHGRAAVKSFNLETPDQPPETKMQTIGDVMGKVSQLSLPSELLRPSSGRVQLFSIARLTEQDMANPFEIRVQVAVDVQETAIEVGGIIEGINSQRSTAILIIHPPNIRAAGTPEGAPAPSGAAKKNGNGKPVPHVCSVGDVVEGFRVYTILRDSVVLEQAEKLFEVPRGQPVTVSVPLSAL</sequence>
<dbReference type="AlphaFoldDB" id="A0A178IJ74"/>
<accession>A0A178IJ74</accession>
<comment type="caution">
    <text evidence="2">The sequence shown here is derived from an EMBL/GenBank/DDBJ whole genome shotgun (WGS) entry which is preliminary data.</text>
</comment>
<evidence type="ECO:0000313" key="2">
    <source>
        <dbReference type="EMBL" id="OAM89942.1"/>
    </source>
</evidence>